<dbReference type="PANTHER" id="PTHR11365:SF23">
    <property type="entry name" value="HYPOTHETICAL 5-OXOPROLINASE (EUROFUNG)-RELATED"/>
    <property type="match status" value="1"/>
</dbReference>
<accession>A0AA35RKD4</accession>
<dbReference type="SUPFAM" id="SSF53067">
    <property type="entry name" value="Actin-like ATPase domain"/>
    <property type="match status" value="1"/>
</dbReference>
<reference evidence="4" key="1">
    <citation type="submission" date="2023-03" db="EMBL/GenBank/DDBJ databases">
        <authorList>
            <person name="Steffen K."/>
            <person name="Cardenas P."/>
        </authorList>
    </citation>
    <scope>NUCLEOTIDE SEQUENCE</scope>
</reference>
<evidence type="ECO:0000313" key="4">
    <source>
        <dbReference type="EMBL" id="CAI8013124.1"/>
    </source>
</evidence>
<name>A0AA35RKD4_GEOBA</name>
<dbReference type="Proteomes" id="UP001174909">
    <property type="component" value="Unassembled WGS sequence"/>
</dbReference>
<dbReference type="InterPro" id="IPR043129">
    <property type="entry name" value="ATPase_NBD"/>
</dbReference>
<feature type="domain" description="Hydantoinase A/oxoprolinase" evidence="1">
    <location>
        <begin position="205"/>
        <end position="382"/>
    </location>
</feature>
<dbReference type="Pfam" id="PF05378">
    <property type="entry name" value="Hydant_A_N"/>
    <property type="match status" value="1"/>
</dbReference>
<organism evidence="4 5">
    <name type="scientific">Geodia barretti</name>
    <name type="common">Barrett's horny sponge</name>
    <dbReference type="NCBI Taxonomy" id="519541"/>
    <lineage>
        <taxon>Eukaryota</taxon>
        <taxon>Metazoa</taxon>
        <taxon>Porifera</taxon>
        <taxon>Demospongiae</taxon>
        <taxon>Heteroscleromorpha</taxon>
        <taxon>Tetractinellida</taxon>
        <taxon>Astrophorina</taxon>
        <taxon>Geodiidae</taxon>
        <taxon>Geodia</taxon>
    </lineage>
</organism>
<evidence type="ECO:0000259" key="1">
    <source>
        <dbReference type="Pfam" id="PF01968"/>
    </source>
</evidence>
<dbReference type="Pfam" id="PF19278">
    <property type="entry name" value="Hydant_A_C"/>
    <property type="match status" value="1"/>
</dbReference>
<evidence type="ECO:0000313" key="5">
    <source>
        <dbReference type="Proteomes" id="UP001174909"/>
    </source>
</evidence>
<comment type="caution">
    <text evidence="4">The sequence shown here is derived from an EMBL/GenBank/DDBJ whole genome shotgun (WGS) entry which is preliminary data.</text>
</comment>
<evidence type="ECO:0000259" key="2">
    <source>
        <dbReference type="Pfam" id="PF05378"/>
    </source>
</evidence>
<feature type="domain" description="Hydantoinase/oxoprolinase N-terminal" evidence="2">
    <location>
        <begin position="6"/>
        <end position="184"/>
    </location>
</feature>
<dbReference type="Pfam" id="PF01968">
    <property type="entry name" value="Hydantoinase_A"/>
    <property type="match status" value="2"/>
</dbReference>
<evidence type="ECO:0000259" key="3">
    <source>
        <dbReference type="Pfam" id="PF19278"/>
    </source>
</evidence>
<proteinExistence type="predicted"/>
<dbReference type="GO" id="GO:0006749">
    <property type="term" value="P:glutathione metabolic process"/>
    <property type="evidence" value="ECO:0007669"/>
    <property type="project" value="TreeGrafter"/>
</dbReference>
<feature type="domain" description="Acetophenone carboxylase-like C-terminal" evidence="3">
    <location>
        <begin position="459"/>
        <end position="627"/>
    </location>
</feature>
<dbReference type="InterPro" id="IPR049517">
    <property type="entry name" value="ACX-like_C"/>
</dbReference>
<gene>
    <name evidence="4" type="ORF">GBAR_LOCUS8371</name>
</gene>
<sequence length="639" mass="68978">MGTYAVAVDVGGTFTDIVLCDLESNAQQVYKTPSTPDDPSLGFMTGLAQILAASGVTPAEVVHIFHGTTIATNSVLENKGAPVGLLVTDGFKYVLEIARHGTPRLANPNTWVKPERPVRPRDCLEVAERTSFEGQILVPLDEPAVRDGARHFQRAGVSTVAIAFLHSYANPTNERRAREILLQELPNVAVSLSSEVLPVYREYERTITTVLNAYVTPRVSTYIDNLKQSLRSFGTDAAFSIMKSNGGIIGADVAVEQPVYTALSGPAAGVMATLQIAESTGVQDCISFDMGGTSTDVSLIKQREPTVTLNGKLGDWPIQLPMLDIATIGCGGGSIAEVSPYGSLTVGPASAGADPGPACYGRGSTRPTVTDANLVLGRVNTQIAVWNGATTPGTSRWWPMAAPGPMHAIDVANMLGIEKVVVPPHPGIASAYGLLVAKFKNDYAKTFLQQPPDYDLDGMDTVWSELEAQGRAWLHREGVPVNSHSITRSADLRYAHQGSELTLQYSHSRVNREGLESILQDFHQQHEQLYGFALEQQVEIVTLRVTASGQVGNITLPRIPGWSARADQAIIERREVYFEESRGFVPCAIYPRDSLKPGAKLMGPAILEGMDSTVVINPGWETQVDEYGNCIMRAQGNRR</sequence>
<dbReference type="EMBL" id="CASHTH010001240">
    <property type="protein sequence ID" value="CAI8013124.1"/>
    <property type="molecule type" value="Genomic_DNA"/>
</dbReference>
<protein>
    <submittedName>
        <fullName evidence="4">D-/L-hydantoinase subunit A</fullName>
    </submittedName>
</protein>
<keyword evidence="5" id="KW-1185">Reference proteome</keyword>
<dbReference type="GO" id="GO:0005829">
    <property type="term" value="C:cytosol"/>
    <property type="evidence" value="ECO:0007669"/>
    <property type="project" value="TreeGrafter"/>
</dbReference>
<dbReference type="GO" id="GO:0017168">
    <property type="term" value="F:5-oxoprolinase (ATP-hydrolyzing) activity"/>
    <property type="evidence" value="ECO:0007669"/>
    <property type="project" value="TreeGrafter"/>
</dbReference>
<dbReference type="InterPro" id="IPR002821">
    <property type="entry name" value="Hydantoinase_A"/>
</dbReference>
<dbReference type="InterPro" id="IPR008040">
    <property type="entry name" value="Hydant_A_N"/>
</dbReference>
<dbReference type="PANTHER" id="PTHR11365">
    <property type="entry name" value="5-OXOPROLINASE RELATED"/>
    <property type="match status" value="1"/>
</dbReference>
<dbReference type="AlphaFoldDB" id="A0AA35RKD4"/>
<dbReference type="InterPro" id="IPR045079">
    <property type="entry name" value="Oxoprolinase-like"/>
</dbReference>
<feature type="domain" description="Hydantoinase A/oxoprolinase" evidence="1">
    <location>
        <begin position="403"/>
        <end position="442"/>
    </location>
</feature>